<organism evidence="2 3">
    <name type="scientific">Gimesia algae</name>
    <dbReference type="NCBI Taxonomy" id="2527971"/>
    <lineage>
        <taxon>Bacteria</taxon>
        <taxon>Pseudomonadati</taxon>
        <taxon>Planctomycetota</taxon>
        <taxon>Planctomycetia</taxon>
        <taxon>Planctomycetales</taxon>
        <taxon>Planctomycetaceae</taxon>
        <taxon>Gimesia</taxon>
    </lineage>
</organism>
<evidence type="ECO:0000313" key="3">
    <source>
        <dbReference type="Proteomes" id="UP000316855"/>
    </source>
</evidence>
<feature type="region of interest" description="Disordered" evidence="1">
    <location>
        <begin position="54"/>
        <end position="74"/>
    </location>
</feature>
<name>A0A517VKN2_9PLAN</name>
<sequence>MKLLLINNDGGGFADYIDVPAGTTVAQLFEQKMGDAVARDYLIRVNRQPCPPNQCLQDGDRISITPTKIEGAWS</sequence>
<dbReference type="Proteomes" id="UP000316855">
    <property type="component" value="Chromosome"/>
</dbReference>
<evidence type="ECO:0000256" key="1">
    <source>
        <dbReference type="SAM" id="MobiDB-lite"/>
    </source>
</evidence>
<protein>
    <recommendedName>
        <fullName evidence="4">Molybdopterin converting factor</fullName>
    </recommendedName>
</protein>
<evidence type="ECO:0000313" key="2">
    <source>
        <dbReference type="EMBL" id="QDT93579.1"/>
    </source>
</evidence>
<reference evidence="2 3" key="1">
    <citation type="submission" date="2019-02" db="EMBL/GenBank/DDBJ databases">
        <title>Deep-cultivation of Planctomycetes and their phenomic and genomic characterization uncovers novel biology.</title>
        <authorList>
            <person name="Wiegand S."/>
            <person name="Jogler M."/>
            <person name="Boedeker C."/>
            <person name="Pinto D."/>
            <person name="Vollmers J."/>
            <person name="Rivas-Marin E."/>
            <person name="Kohn T."/>
            <person name="Peeters S.H."/>
            <person name="Heuer A."/>
            <person name="Rast P."/>
            <person name="Oberbeckmann S."/>
            <person name="Bunk B."/>
            <person name="Jeske O."/>
            <person name="Meyerdierks A."/>
            <person name="Storesund J.E."/>
            <person name="Kallscheuer N."/>
            <person name="Luecker S."/>
            <person name="Lage O.M."/>
            <person name="Pohl T."/>
            <person name="Merkel B.J."/>
            <person name="Hornburger P."/>
            <person name="Mueller R.-W."/>
            <person name="Bruemmer F."/>
            <person name="Labrenz M."/>
            <person name="Spormann A.M."/>
            <person name="Op den Camp H."/>
            <person name="Overmann J."/>
            <person name="Amann R."/>
            <person name="Jetten M.S.M."/>
            <person name="Mascher T."/>
            <person name="Medema M.H."/>
            <person name="Devos D.P."/>
            <person name="Kaster A.-K."/>
            <person name="Ovreas L."/>
            <person name="Rohde M."/>
            <person name="Galperin M.Y."/>
            <person name="Jogler C."/>
        </authorList>
    </citation>
    <scope>NUCLEOTIDE SEQUENCE [LARGE SCALE GENOMIC DNA]</scope>
    <source>
        <strain evidence="2 3">Pan161</strain>
    </source>
</reference>
<dbReference type="InterPro" id="IPR016155">
    <property type="entry name" value="Mopterin_synth/thiamin_S_b"/>
</dbReference>
<dbReference type="SUPFAM" id="SSF54285">
    <property type="entry name" value="MoaD/ThiS"/>
    <property type="match status" value="1"/>
</dbReference>
<evidence type="ECO:0008006" key="4">
    <source>
        <dbReference type="Google" id="ProtNLM"/>
    </source>
</evidence>
<dbReference type="RefSeq" id="WP_145231573.1">
    <property type="nucleotide sequence ID" value="NZ_CP036343.1"/>
</dbReference>
<proteinExistence type="predicted"/>
<dbReference type="KEGG" id="gax:Pan161_52600"/>
<accession>A0A517VKN2</accession>
<dbReference type="EMBL" id="CP036343">
    <property type="protein sequence ID" value="QDT93579.1"/>
    <property type="molecule type" value="Genomic_DNA"/>
</dbReference>
<dbReference type="AlphaFoldDB" id="A0A517VKN2"/>
<dbReference type="OrthoDB" id="284768at2"/>
<gene>
    <name evidence="2" type="ORF">Pan161_52600</name>
</gene>
<keyword evidence="3" id="KW-1185">Reference proteome</keyword>